<name>A0ABD2Q3X8_9PLAT</name>
<accession>A0ABD2Q3X8</accession>
<evidence type="ECO:0000313" key="2">
    <source>
        <dbReference type="Proteomes" id="UP001626550"/>
    </source>
</evidence>
<reference evidence="1 2" key="1">
    <citation type="submission" date="2024-11" db="EMBL/GenBank/DDBJ databases">
        <title>Adaptive evolution of stress response genes in parasites aligns with host niche diversity.</title>
        <authorList>
            <person name="Hahn C."/>
            <person name="Resl P."/>
        </authorList>
    </citation>
    <scope>NUCLEOTIDE SEQUENCE [LARGE SCALE GENOMIC DNA]</scope>
    <source>
        <strain evidence="1">EGGRZ-B1_66</strain>
        <tissue evidence="1">Body</tissue>
    </source>
</reference>
<protein>
    <submittedName>
        <fullName evidence="1">Uncharacterized protein</fullName>
    </submittedName>
</protein>
<proteinExistence type="predicted"/>
<sequence length="494" mass="55710">MSTNPSLSKERVLLNLKWFVTRVVKSFELKLETVHNSVDDPKTIFGLRSRSFAKNSLPTGRPFLATDVPIKRKSYQSALFGPDYTEKSSFIPRSGDELASPARSLKGFLKSPRLLFHQTKVPSQKRTNSSGDLTGHLRKIPFASSCQSPEQYEMESNFSSVESNISQMSSFSIDPSRRLRLVVLLESTTRDERHKALLRFAEHLCVVYEYQLGMLRGLKSIYAAADYVVDVVLRAFKTGIIQSLTPLELNPSLLFECRPSSASRLVKTVPMTVTGEQLTWRLGDMWVLPGLRHNEVGGENCHNLSIVTHFLSRAETKSTLRPDTYGYRNLLCLPANEDAVTLHFDLFALDHQLVTTNGIRTGCKGDDRPYRGVKRDESTLQAKTMINSASTLRQYLHRAYRPIFFVILERPSVLEHLTECDSFAKFSAKQSIHAVMYVNQETQLFQGNSHSSLYHNFNLFEVSSNENREVPTTGKCSGLTGAMCQAQENQGFVC</sequence>
<dbReference type="Proteomes" id="UP001626550">
    <property type="component" value="Unassembled WGS sequence"/>
</dbReference>
<organism evidence="1 2">
    <name type="scientific">Cichlidogyrus casuarinus</name>
    <dbReference type="NCBI Taxonomy" id="1844966"/>
    <lineage>
        <taxon>Eukaryota</taxon>
        <taxon>Metazoa</taxon>
        <taxon>Spiralia</taxon>
        <taxon>Lophotrochozoa</taxon>
        <taxon>Platyhelminthes</taxon>
        <taxon>Monogenea</taxon>
        <taxon>Monopisthocotylea</taxon>
        <taxon>Dactylogyridea</taxon>
        <taxon>Ancyrocephalidae</taxon>
        <taxon>Cichlidogyrus</taxon>
    </lineage>
</organism>
<keyword evidence="2" id="KW-1185">Reference proteome</keyword>
<gene>
    <name evidence="1" type="ORF">Ciccas_007069</name>
</gene>
<dbReference type="EMBL" id="JBJKFK010001036">
    <property type="protein sequence ID" value="KAL3314309.1"/>
    <property type="molecule type" value="Genomic_DNA"/>
</dbReference>
<dbReference type="AlphaFoldDB" id="A0ABD2Q3X8"/>
<comment type="caution">
    <text evidence="1">The sequence shown here is derived from an EMBL/GenBank/DDBJ whole genome shotgun (WGS) entry which is preliminary data.</text>
</comment>
<evidence type="ECO:0000313" key="1">
    <source>
        <dbReference type="EMBL" id="KAL3314309.1"/>
    </source>
</evidence>